<dbReference type="AlphaFoldDB" id="A0A3S4RXU0"/>
<accession>A0A3S4RXU0</accession>
<dbReference type="Proteomes" id="UP000266895">
    <property type="component" value="Chromosome"/>
</dbReference>
<keyword evidence="2" id="KW-0812">Transmembrane</keyword>
<dbReference type="EMBL" id="LR134350">
    <property type="protein sequence ID" value="VEG29603.1"/>
    <property type="molecule type" value="Genomic_DNA"/>
</dbReference>
<name>A0A3S4RXU0_9ACTO</name>
<feature type="region of interest" description="Disordered" evidence="1">
    <location>
        <begin position="194"/>
        <end position="258"/>
    </location>
</feature>
<dbReference type="RefSeq" id="WP_126383088.1">
    <property type="nucleotide sequence ID" value="NZ_LR134350.1"/>
</dbReference>
<evidence type="ECO:0000313" key="4">
    <source>
        <dbReference type="Proteomes" id="UP000266895"/>
    </source>
</evidence>
<evidence type="ECO:0000313" key="3">
    <source>
        <dbReference type="EMBL" id="VEG29603.1"/>
    </source>
</evidence>
<keyword evidence="2" id="KW-1133">Transmembrane helix</keyword>
<sequence length="258" mass="26054">MSAPVPHTGGVPAGPGRGRGTVPGLARVTVIFGIGVALVIAGVAGVAVAFHLDDAYEEASVRVPINGTAAHYTLQAGTTYGLYSEDTSLECTVSDPSGASVPVLNDPEDIGEPASQVLTFEAASAGTYTLTCQASKLTHINESWQAAGGDRNVYLWMLSLVAIAVGAILAPGGLIAMGVLRLRARRRLTRQVVSGGAPYGSGGPHDPPAPGSTSGWGTTWAGGTPPPSEPPGAGAGSPYGIAPQQVTYRPVPPPQDTP</sequence>
<feature type="transmembrane region" description="Helical" evidence="2">
    <location>
        <begin position="25"/>
        <end position="50"/>
    </location>
</feature>
<proteinExistence type="predicted"/>
<reference evidence="3 4" key="1">
    <citation type="submission" date="2018-12" db="EMBL/GenBank/DDBJ databases">
        <authorList>
            <consortium name="Pathogen Informatics"/>
        </authorList>
    </citation>
    <scope>NUCLEOTIDE SEQUENCE [LARGE SCALE GENOMIC DNA]</scope>
    <source>
        <strain evidence="3 4">NCTC11636</strain>
    </source>
</reference>
<evidence type="ECO:0000256" key="1">
    <source>
        <dbReference type="SAM" id="MobiDB-lite"/>
    </source>
</evidence>
<organism evidence="3 4">
    <name type="scientific">Actinomyces howellii</name>
    <dbReference type="NCBI Taxonomy" id="52771"/>
    <lineage>
        <taxon>Bacteria</taxon>
        <taxon>Bacillati</taxon>
        <taxon>Actinomycetota</taxon>
        <taxon>Actinomycetes</taxon>
        <taxon>Actinomycetales</taxon>
        <taxon>Actinomycetaceae</taxon>
        <taxon>Actinomyces</taxon>
    </lineage>
</organism>
<keyword evidence="4" id="KW-1185">Reference proteome</keyword>
<protein>
    <submittedName>
        <fullName evidence="3">Uncharacterized protein</fullName>
    </submittedName>
</protein>
<keyword evidence="2" id="KW-0472">Membrane</keyword>
<gene>
    <name evidence="3" type="ORF">NCTC11636_02129</name>
</gene>
<feature type="compositionally biased region" description="Low complexity" evidence="1">
    <location>
        <begin position="211"/>
        <end position="223"/>
    </location>
</feature>
<evidence type="ECO:0000256" key="2">
    <source>
        <dbReference type="SAM" id="Phobius"/>
    </source>
</evidence>
<dbReference type="KEGG" id="ahw:NCTC11636_02129"/>
<feature type="transmembrane region" description="Helical" evidence="2">
    <location>
        <begin position="153"/>
        <end position="180"/>
    </location>
</feature>